<dbReference type="SUPFAM" id="SSF56801">
    <property type="entry name" value="Acetyl-CoA synthetase-like"/>
    <property type="match status" value="1"/>
</dbReference>
<dbReference type="AlphaFoldDB" id="A0AAE3GA35"/>
<dbReference type="InterPro" id="IPR020845">
    <property type="entry name" value="AMP-binding_CS"/>
</dbReference>
<keyword evidence="5" id="KW-1185">Reference proteome</keyword>
<dbReference type="Proteomes" id="UP001206128">
    <property type="component" value="Unassembled WGS sequence"/>
</dbReference>
<name>A0AAE3GA35_9PSEU</name>
<reference evidence="4" key="1">
    <citation type="submission" date="2022-06" db="EMBL/GenBank/DDBJ databases">
        <title>Genomic Encyclopedia of Archaeal and Bacterial Type Strains, Phase II (KMG-II): from individual species to whole genera.</title>
        <authorList>
            <person name="Goeker M."/>
        </authorList>
    </citation>
    <scope>NUCLEOTIDE SEQUENCE</scope>
    <source>
        <strain evidence="4">DSM 43935</strain>
    </source>
</reference>
<evidence type="ECO:0000259" key="2">
    <source>
        <dbReference type="Pfam" id="PF00501"/>
    </source>
</evidence>
<dbReference type="PANTHER" id="PTHR43767:SF1">
    <property type="entry name" value="NONRIBOSOMAL PEPTIDE SYNTHASE PES1 (EUROFUNG)-RELATED"/>
    <property type="match status" value="1"/>
</dbReference>
<proteinExistence type="predicted"/>
<dbReference type="GO" id="GO:0016878">
    <property type="term" value="F:acid-thiol ligase activity"/>
    <property type="evidence" value="ECO:0007669"/>
    <property type="project" value="UniProtKB-ARBA"/>
</dbReference>
<dbReference type="InterPro" id="IPR025110">
    <property type="entry name" value="AMP-bd_C"/>
</dbReference>
<protein>
    <submittedName>
        <fullName evidence="4">Acyl-CoA synthetase (AMP-forming)/AMP-acid ligase II</fullName>
    </submittedName>
</protein>
<evidence type="ECO:0000259" key="3">
    <source>
        <dbReference type="Pfam" id="PF13193"/>
    </source>
</evidence>
<dbReference type="InterPro" id="IPR045851">
    <property type="entry name" value="AMP-bd_C_sf"/>
</dbReference>
<dbReference type="Gene3D" id="3.40.50.12780">
    <property type="entry name" value="N-terminal domain of ligase-like"/>
    <property type="match status" value="1"/>
</dbReference>
<dbReference type="InterPro" id="IPR000873">
    <property type="entry name" value="AMP-dep_synth/lig_dom"/>
</dbReference>
<feature type="compositionally biased region" description="Low complexity" evidence="1">
    <location>
        <begin position="458"/>
        <end position="474"/>
    </location>
</feature>
<comment type="caution">
    <text evidence="4">The sequence shown here is derived from an EMBL/GenBank/DDBJ whole genome shotgun (WGS) entry which is preliminary data.</text>
</comment>
<dbReference type="EMBL" id="JAMTCK010000001">
    <property type="protein sequence ID" value="MCP2163659.1"/>
    <property type="molecule type" value="Genomic_DNA"/>
</dbReference>
<feature type="domain" description="AMP-dependent synthetase/ligase" evidence="2">
    <location>
        <begin position="15"/>
        <end position="318"/>
    </location>
</feature>
<organism evidence="4 5">
    <name type="scientific">Goodfellowiella coeruleoviolacea</name>
    <dbReference type="NCBI Taxonomy" id="334858"/>
    <lineage>
        <taxon>Bacteria</taxon>
        <taxon>Bacillati</taxon>
        <taxon>Actinomycetota</taxon>
        <taxon>Actinomycetes</taxon>
        <taxon>Pseudonocardiales</taxon>
        <taxon>Pseudonocardiaceae</taxon>
        <taxon>Goodfellowiella</taxon>
    </lineage>
</organism>
<keyword evidence="4" id="KW-0436">Ligase</keyword>
<dbReference type="InterPro" id="IPR050237">
    <property type="entry name" value="ATP-dep_AMP-bd_enzyme"/>
</dbReference>
<evidence type="ECO:0000313" key="4">
    <source>
        <dbReference type="EMBL" id="MCP2163659.1"/>
    </source>
</evidence>
<dbReference type="PROSITE" id="PS00455">
    <property type="entry name" value="AMP_BINDING"/>
    <property type="match status" value="1"/>
</dbReference>
<dbReference type="RefSeq" id="WP_253766496.1">
    <property type="nucleotide sequence ID" value="NZ_JAMTCK010000001.1"/>
</dbReference>
<feature type="domain" description="AMP-binding enzyme C-terminal" evidence="3">
    <location>
        <begin position="378"/>
        <end position="446"/>
    </location>
</feature>
<dbReference type="Gene3D" id="3.30.300.30">
    <property type="match status" value="1"/>
</dbReference>
<sequence length="490" mass="51521">MPPTAHGLPFVEELLDRHPDQTPYLVADHTVTHGQLREAVAQEAALFASSGVGPGSTVALQVPPSFTQVEVLLALWRLGAQVMLIDHRLKPPEVEALRALCRPQHVVRVGAGRWSLVNFRARYELVTERRAGGRPAGSDHRLVQFSSGSTGLPKVVGRTAAALAAEVERFSLIPGMPGQGERVLLLSSTAHSFGLIAGLLHSLFAGAAVVFPARVSADAILAAAADHAVQVIFGVPFHYELLASAPHPPRLPGLRAAVSGGELMAPEVAAAFADRFGVGVGESYGTTETGVIAMDVRPTTRPSVGPPAPGVDLRVRGGELEVRLDRTPYLTADGQDRYVDGWLRTRDRAEIGPDGTVRLLGRGDSLVVVGGLKVDLTEVEAVLGRHPAVNEVVVAHGEAIEAYVSTSDSSLTAAALVGWCRGQLADHKLPKVVRLLPALPRTSNGKLVRGQAALKEAAQQEAAQQEAAQQETTQGTVALAGAGPGQPDQV</sequence>
<accession>A0AAE3GA35</accession>
<feature type="region of interest" description="Disordered" evidence="1">
    <location>
        <begin position="458"/>
        <end position="490"/>
    </location>
</feature>
<dbReference type="Pfam" id="PF00501">
    <property type="entry name" value="AMP-binding"/>
    <property type="match status" value="1"/>
</dbReference>
<dbReference type="InterPro" id="IPR042099">
    <property type="entry name" value="ANL_N_sf"/>
</dbReference>
<gene>
    <name evidence="4" type="ORF">LX83_000499</name>
</gene>
<dbReference type="PANTHER" id="PTHR43767">
    <property type="entry name" value="LONG-CHAIN-FATTY-ACID--COA LIGASE"/>
    <property type="match status" value="1"/>
</dbReference>
<evidence type="ECO:0000256" key="1">
    <source>
        <dbReference type="SAM" id="MobiDB-lite"/>
    </source>
</evidence>
<evidence type="ECO:0000313" key="5">
    <source>
        <dbReference type="Proteomes" id="UP001206128"/>
    </source>
</evidence>
<dbReference type="Pfam" id="PF13193">
    <property type="entry name" value="AMP-binding_C"/>
    <property type="match status" value="1"/>
</dbReference>